<evidence type="ECO:0000313" key="5">
    <source>
        <dbReference type="Proteomes" id="UP001230986"/>
    </source>
</evidence>
<dbReference type="Proteomes" id="UP001230986">
    <property type="component" value="Unassembled WGS sequence"/>
</dbReference>
<comment type="caution">
    <text evidence="4">The sequence shown here is derived from an EMBL/GenBank/DDBJ whole genome shotgun (WGS) entry which is preliminary data.</text>
</comment>
<dbReference type="SUPFAM" id="SSF54631">
    <property type="entry name" value="CBS-domain pair"/>
    <property type="match status" value="1"/>
</dbReference>
<organism evidence="4 5">
    <name type="scientific">Geitlerinema calcuttense NRMC-F 0142</name>
    <dbReference type="NCBI Taxonomy" id="2922238"/>
    <lineage>
        <taxon>Bacteria</taxon>
        <taxon>Bacillati</taxon>
        <taxon>Cyanobacteriota</taxon>
        <taxon>Cyanophyceae</taxon>
        <taxon>Geitlerinematales</taxon>
        <taxon>Geitlerinemataceae</taxon>
        <taxon>Geitlerinema</taxon>
    </lineage>
</organism>
<dbReference type="PANTHER" id="PTHR43080:SF26">
    <property type="entry name" value="REGULATORY PROTEIN"/>
    <property type="match status" value="1"/>
</dbReference>
<dbReference type="Gene3D" id="3.10.580.10">
    <property type="entry name" value="CBS-domain"/>
    <property type="match status" value="1"/>
</dbReference>
<sequence>MPKLVADVMTRDPVVVNPKATLQQAINTLAEHRISGLPVVEEGKLIGVISESDLLWQETGVTPPPYIMLLDSVIFLQNPATYEKDLHKAMGLTVAEVMSDRPITIEADRPLKDAAKLMHERNIRRLPVLDEAGTLVGILTRGDIIRSMVKA</sequence>
<dbReference type="PROSITE" id="PS51371">
    <property type="entry name" value="CBS"/>
    <property type="match status" value="2"/>
</dbReference>
<evidence type="ECO:0000256" key="2">
    <source>
        <dbReference type="PROSITE-ProRule" id="PRU00703"/>
    </source>
</evidence>
<evidence type="ECO:0000259" key="3">
    <source>
        <dbReference type="PROSITE" id="PS51371"/>
    </source>
</evidence>
<keyword evidence="5" id="KW-1185">Reference proteome</keyword>
<name>A0ABT7LZJ5_9CYAN</name>
<dbReference type="Pfam" id="PF00571">
    <property type="entry name" value="CBS"/>
    <property type="match status" value="2"/>
</dbReference>
<dbReference type="SMART" id="SM00116">
    <property type="entry name" value="CBS"/>
    <property type="match status" value="2"/>
</dbReference>
<dbReference type="CDD" id="cd04586">
    <property type="entry name" value="CBS_pair_BON_assoc"/>
    <property type="match status" value="1"/>
</dbReference>
<accession>A0ABT7LZJ5</accession>
<dbReference type="InterPro" id="IPR000644">
    <property type="entry name" value="CBS_dom"/>
</dbReference>
<keyword evidence="1 2" id="KW-0129">CBS domain</keyword>
<proteinExistence type="predicted"/>
<dbReference type="EMBL" id="JASVEJ010000018">
    <property type="protein sequence ID" value="MDL5056805.1"/>
    <property type="molecule type" value="Genomic_DNA"/>
</dbReference>
<evidence type="ECO:0000256" key="1">
    <source>
        <dbReference type="ARBA" id="ARBA00023122"/>
    </source>
</evidence>
<dbReference type="RefSeq" id="WP_283360449.1">
    <property type="nucleotide sequence ID" value="NZ_JASVEJ010000018.1"/>
</dbReference>
<reference evidence="4 5" key="1">
    <citation type="submission" date="2023-06" db="EMBL/GenBank/DDBJ databases">
        <title>Whole genome sequence of Oscillatoria calcuttensis NRMC-F 0142.</title>
        <authorList>
            <person name="Shakena Fathima T."/>
            <person name="Muralitharan G."/>
            <person name="Thajuddin N."/>
        </authorList>
    </citation>
    <scope>NUCLEOTIDE SEQUENCE [LARGE SCALE GENOMIC DNA]</scope>
    <source>
        <strain evidence="4 5">NRMC-F 0142</strain>
    </source>
</reference>
<dbReference type="InterPro" id="IPR051257">
    <property type="entry name" value="Diverse_CBS-Domain"/>
</dbReference>
<protein>
    <submittedName>
        <fullName evidence="4">CBS domain-containing protein</fullName>
    </submittedName>
</protein>
<gene>
    <name evidence="4" type="ORF">QQ055_04900</name>
</gene>
<feature type="domain" description="CBS" evidence="3">
    <location>
        <begin position="9"/>
        <end position="66"/>
    </location>
</feature>
<dbReference type="PANTHER" id="PTHR43080">
    <property type="entry name" value="CBS DOMAIN-CONTAINING PROTEIN CBSX3, MITOCHONDRIAL"/>
    <property type="match status" value="1"/>
</dbReference>
<evidence type="ECO:0000313" key="4">
    <source>
        <dbReference type="EMBL" id="MDL5056805.1"/>
    </source>
</evidence>
<feature type="domain" description="CBS" evidence="3">
    <location>
        <begin position="98"/>
        <end position="151"/>
    </location>
</feature>
<dbReference type="InterPro" id="IPR046342">
    <property type="entry name" value="CBS_dom_sf"/>
</dbReference>